<feature type="transmembrane region" description="Helical" evidence="2">
    <location>
        <begin position="595"/>
        <end position="616"/>
    </location>
</feature>
<dbReference type="STRING" id="1798474.A2118_00890"/>
<evidence type="ECO:0000313" key="4">
    <source>
        <dbReference type="Proteomes" id="UP000179014"/>
    </source>
</evidence>
<dbReference type="AlphaFoldDB" id="A0A1F6BUI7"/>
<feature type="transmembrane region" description="Helical" evidence="2">
    <location>
        <begin position="648"/>
        <end position="667"/>
    </location>
</feature>
<sequence>MSKKPFTEKENELKHHLLRRLVHVVVGNEEDVAGSAITFFIEQTLLELGNNKSQREIMQGVRQVFLLNFTAEEIGGALEKLAGISRVLYTAGRYSLEISRADEIRKKNTEARTFEERIFSDWLVVISSKYPNLSDEDKRNLVADLQLYLNKIFLQHGAECVTLIYPEEEKLNQLLKNYSTETLDKILPDRSHILREIRRVEFSLFLRQIDNEKKIYFAGMLDGTFVYNLIQVDPLTQKLIRDNYKNYHLYLDTNLLYAVFDLQDQHRTSKIEKAINVAKSFGMKITVSQQTVEEMKKSISLKKSLLLSSPTIKRELAEVGADISEEENFITAYWRAFHKTGISKEDFIEKLTHVSELLAAKNIPVEKGVEFTNDVIEKEVAILNASLAPQGKTENVARHDAYHRLLIRELRKQAEQQQKLDKYWFLSLDSLLLTYDRNTRDKAEMPFVLLPHQLLQILRPFGQRTQDYDAVFFELFSRPQIKSAQGVLPTNLTQKILAKMSGFNDLPPEIALSIILDQSFRKNVLGVGDDDVALNTLIETQTDNVLITELRGYKERLEQLELENQKRSRMTEAEAVEEKREGSKQERQITFYKNLACGALLVLWLVLNILAVIYMWGAMPKIVKVIAVAVDVVLLGFILRAREKISRAFQIALGVLAFVASVIQVVGS</sequence>
<gene>
    <name evidence="3" type="ORF">A2118_00890</name>
</gene>
<comment type="caution">
    <text evidence="3">The sequence shown here is derived from an EMBL/GenBank/DDBJ whole genome shotgun (WGS) entry which is preliminary data.</text>
</comment>
<proteinExistence type="predicted"/>
<protein>
    <recommendedName>
        <fullName evidence="5">PIN domain-containing protein</fullName>
    </recommendedName>
</protein>
<evidence type="ECO:0000256" key="1">
    <source>
        <dbReference type="SAM" id="Coils"/>
    </source>
</evidence>
<feature type="transmembrane region" description="Helical" evidence="2">
    <location>
        <begin position="622"/>
        <end position="641"/>
    </location>
</feature>
<evidence type="ECO:0000256" key="2">
    <source>
        <dbReference type="SAM" id="Phobius"/>
    </source>
</evidence>
<organism evidence="3 4">
    <name type="scientific">Candidatus Kaiserbacteria bacterium GWA2_50_9</name>
    <dbReference type="NCBI Taxonomy" id="1798474"/>
    <lineage>
        <taxon>Bacteria</taxon>
        <taxon>Candidatus Kaiseribacteriota</taxon>
    </lineage>
</organism>
<dbReference type="Proteomes" id="UP000179014">
    <property type="component" value="Unassembled WGS sequence"/>
</dbReference>
<keyword evidence="1" id="KW-0175">Coiled coil</keyword>
<name>A0A1F6BUI7_9BACT</name>
<keyword evidence="2" id="KW-0812">Transmembrane</keyword>
<keyword evidence="2" id="KW-1133">Transmembrane helix</keyword>
<accession>A0A1F6BUI7</accession>
<dbReference type="EMBL" id="MFKN01000028">
    <property type="protein sequence ID" value="OGG40579.1"/>
    <property type="molecule type" value="Genomic_DNA"/>
</dbReference>
<keyword evidence="2" id="KW-0472">Membrane</keyword>
<evidence type="ECO:0008006" key="5">
    <source>
        <dbReference type="Google" id="ProtNLM"/>
    </source>
</evidence>
<evidence type="ECO:0000313" key="3">
    <source>
        <dbReference type="EMBL" id="OGG40579.1"/>
    </source>
</evidence>
<reference evidence="3 4" key="1">
    <citation type="journal article" date="2016" name="Nat. Commun.">
        <title>Thousands of microbial genomes shed light on interconnected biogeochemical processes in an aquifer system.</title>
        <authorList>
            <person name="Anantharaman K."/>
            <person name="Brown C.T."/>
            <person name="Hug L.A."/>
            <person name="Sharon I."/>
            <person name="Castelle C.J."/>
            <person name="Probst A.J."/>
            <person name="Thomas B.C."/>
            <person name="Singh A."/>
            <person name="Wilkins M.J."/>
            <person name="Karaoz U."/>
            <person name="Brodie E.L."/>
            <person name="Williams K.H."/>
            <person name="Hubbard S.S."/>
            <person name="Banfield J.F."/>
        </authorList>
    </citation>
    <scope>NUCLEOTIDE SEQUENCE [LARGE SCALE GENOMIC DNA]</scope>
</reference>
<feature type="coiled-coil region" evidence="1">
    <location>
        <begin position="543"/>
        <end position="570"/>
    </location>
</feature>